<evidence type="ECO:0000313" key="2">
    <source>
        <dbReference type="EMBL" id="VDL95182.1"/>
    </source>
</evidence>
<dbReference type="WBParaSite" id="SSLN_0000913801-mRNA-1">
    <property type="protein sequence ID" value="SSLN_0000913801-mRNA-1"/>
    <property type="gene ID" value="SSLN_0000913801"/>
</dbReference>
<reference evidence="2 3" key="2">
    <citation type="submission" date="2018-11" db="EMBL/GenBank/DDBJ databases">
        <authorList>
            <consortium name="Pathogen Informatics"/>
        </authorList>
    </citation>
    <scope>NUCLEOTIDE SEQUENCE [LARGE SCALE GENOMIC DNA]</scope>
    <source>
        <strain evidence="2 3">NST_G2</strain>
    </source>
</reference>
<dbReference type="OrthoDB" id="6238808at2759"/>
<dbReference type="Pfam" id="PF26215">
    <property type="entry name" value="HTH_animal"/>
    <property type="match status" value="1"/>
</dbReference>
<accession>A0A183SX49</accession>
<sequence length="161" mass="18471">MGSPISGLLAELVLQRLEEAVVQNLRPKILLHYVDDTFVVINNCEVERQHEILRGVFYAIKFTSEGLTGDIPPFLDVTVQRLSDGKLTTSVHRKEANADIILNHGSNHPAAHKRSCFRWFFHRAFPYCNSEYLPTIPIERIPDEIHEKLSWKSQTTTISEF</sequence>
<evidence type="ECO:0000313" key="3">
    <source>
        <dbReference type="Proteomes" id="UP000275846"/>
    </source>
</evidence>
<name>A0A183SX49_SCHSO</name>
<dbReference type="Proteomes" id="UP000275846">
    <property type="component" value="Unassembled WGS sequence"/>
</dbReference>
<feature type="domain" description="Helix-turn-helix" evidence="1">
    <location>
        <begin position="100"/>
        <end position="132"/>
    </location>
</feature>
<protein>
    <submittedName>
        <fullName evidence="4">Reverse transcriptase domain-containing protein</fullName>
    </submittedName>
</protein>
<dbReference type="AlphaFoldDB" id="A0A183SX49"/>
<proteinExistence type="predicted"/>
<dbReference type="EMBL" id="UYSU01034858">
    <property type="protein sequence ID" value="VDL95182.1"/>
    <property type="molecule type" value="Genomic_DNA"/>
</dbReference>
<evidence type="ECO:0000313" key="4">
    <source>
        <dbReference type="WBParaSite" id="SSLN_0000913801-mRNA-1"/>
    </source>
</evidence>
<dbReference type="PANTHER" id="PTHR21301">
    <property type="entry name" value="REVERSE TRANSCRIPTASE"/>
    <property type="match status" value="1"/>
</dbReference>
<organism evidence="4">
    <name type="scientific">Schistocephalus solidus</name>
    <name type="common">Tapeworm</name>
    <dbReference type="NCBI Taxonomy" id="70667"/>
    <lineage>
        <taxon>Eukaryota</taxon>
        <taxon>Metazoa</taxon>
        <taxon>Spiralia</taxon>
        <taxon>Lophotrochozoa</taxon>
        <taxon>Platyhelminthes</taxon>
        <taxon>Cestoda</taxon>
        <taxon>Eucestoda</taxon>
        <taxon>Diphyllobothriidea</taxon>
        <taxon>Diphyllobothriidae</taxon>
        <taxon>Schistocephalus</taxon>
    </lineage>
</organism>
<gene>
    <name evidence="2" type="ORF">SSLN_LOCUS8797</name>
</gene>
<dbReference type="CDD" id="cd00304">
    <property type="entry name" value="RT_like"/>
    <property type="match status" value="1"/>
</dbReference>
<evidence type="ECO:0000259" key="1">
    <source>
        <dbReference type="Pfam" id="PF26215"/>
    </source>
</evidence>
<reference evidence="4" key="1">
    <citation type="submission" date="2016-06" db="UniProtKB">
        <authorList>
            <consortium name="WormBaseParasite"/>
        </authorList>
    </citation>
    <scope>IDENTIFICATION</scope>
</reference>
<keyword evidence="3" id="KW-1185">Reference proteome</keyword>
<dbReference type="InterPro" id="IPR058912">
    <property type="entry name" value="HTH_animal"/>
</dbReference>
<dbReference type="PANTHER" id="PTHR21301:SF10">
    <property type="entry name" value="REVERSE TRANSCRIPTASE DOMAIN-CONTAINING PROTEIN"/>
    <property type="match status" value="1"/>
</dbReference>